<accession>A0A410S0J1</accession>
<dbReference type="Proteomes" id="UP000288758">
    <property type="component" value="Chromosome"/>
</dbReference>
<dbReference type="AlphaFoldDB" id="A0A410S0J1"/>
<name>A0A410S0J1_CORCK</name>
<keyword evidence="2" id="KW-1133">Transmembrane helix</keyword>
<keyword evidence="2" id="KW-0472">Membrane</keyword>
<keyword evidence="2" id="KW-0812">Transmembrane</keyword>
<reference evidence="3 4" key="1">
    <citation type="submission" date="2018-12" db="EMBL/GenBank/DDBJ databases">
        <title>Complete Genome Sequence of the Corallopyronin A producing Myxobacterium Corallococcus coralloides B035.</title>
        <authorList>
            <person name="Bouhired S.M."/>
            <person name="Rupp O."/>
            <person name="Blom J."/>
            <person name="Schaeberle T.F."/>
            <person name="Kehraus S."/>
            <person name="Schiefer A."/>
            <person name="Pfarr K."/>
            <person name="Goesmann A."/>
            <person name="Hoerauf A."/>
            <person name="Koenig G.M."/>
        </authorList>
    </citation>
    <scope>NUCLEOTIDE SEQUENCE [LARGE SCALE GENOMIC DNA]</scope>
    <source>
        <strain evidence="3 4">B035</strain>
    </source>
</reference>
<gene>
    <name evidence="3" type="ORF">EJ065_6114</name>
</gene>
<evidence type="ECO:0008006" key="5">
    <source>
        <dbReference type="Google" id="ProtNLM"/>
    </source>
</evidence>
<evidence type="ECO:0000313" key="3">
    <source>
        <dbReference type="EMBL" id="QAT87643.1"/>
    </source>
</evidence>
<feature type="transmembrane region" description="Helical" evidence="2">
    <location>
        <begin position="82"/>
        <end position="101"/>
    </location>
</feature>
<evidence type="ECO:0000256" key="2">
    <source>
        <dbReference type="SAM" id="Phobius"/>
    </source>
</evidence>
<dbReference type="EMBL" id="CP034669">
    <property type="protein sequence ID" value="QAT87643.1"/>
    <property type="molecule type" value="Genomic_DNA"/>
</dbReference>
<protein>
    <recommendedName>
        <fullName evidence="5">Molecular chaperone DnaJ</fullName>
    </recommendedName>
</protein>
<evidence type="ECO:0000256" key="1">
    <source>
        <dbReference type="SAM" id="MobiDB-lite"/>
    </source>
</evidence>
<organism evidence="3 4">
    <name type="scientific">Corallococcus coralloides</name>
    <name type="common">Myxococcus coralloides</name>
    <dbReference type="NCBI Taxonomy" id="184914"/>
    <lineage>
        <taxon>Bacteria</taxon>
        <taxon>Pseudomonadati</taxon>
        <taxon>Myxococcota</taxon>
        <taxon>Myxococcia</taxon>
        <taxon>Myxococcales</taxon>
        <taxon>Cystobacterineae</taxon>
        <taxon>Myxococcaceae</taxon>
        <taxon>Corallococcus</taxon>
    </lineage>
</organism>
<evidence type="ECO:0000313" key="4">
    <source>
        <dbReference type="Proteomes" id="UP000288758"/>
    </source>
</evidence>
<feature type="region of interest" description="Disordered" evidence="1">
    <location>
        <begin position="1"/>
        <end position="70"/>
    </location>
</feature>
<proteinExistence type="predicted"/>
<dbReference type="RefSeq" id="WP_240672508.1">
    <property type="nucleotide sequence ID" value="NZ_CP034669.1"/>
</dbReference>
<feature type="compositionally biased region" description="Basic and acidic residues" evidence="1">
    <location>
        <begin position="32"/>
        <end position="54"/>
    </location>
</feature>
<sequence>MAKGGQTPPEPGGGPQAPGTAPGSLPGSPGSEEVRAAWARKDAGDVAGARRDAQRILAGSPSPEDRERAEDLLRATETPRALYGYALLGAVILAVLLGLALTRYS</sequence>